<dbReference type="CDD" id="cd10032">
    <property type="entry name" value="UDG-F6_HDG"/>
    <property type="match status" value="1"/>
</dbReference>
<dbReference type="NCBIfam" id="TIGR04274">
    <property type="entry name" value="hypoxanDNAglyco"/>
    <property type="match status" value="1"/>
</dbReference>
<name>A0A0C5IZ82_9PROT</name>
<protein>
    <submittedName>
        <fullName evidence="2">DNA glycosylase</fullName>
    </submittedName>
</protein>
<organism evidence="2 3">
    <name type="scientific">Rugosibacter aromaticivorans</name>
    <dbReference type="NCBI Taxonomy" id="1565605"/>
    <lineage>
        <taxon>Bacteria</taxon>
        <taxon>Pseudomonadati</taxon>
        <taxon>Pseudomonadota</taxon>
        <taxon>Betaproteobacteria</taxon>
        <taxon>Nitrosomonadales</taxon>
        <taxon>Sterolibacteriaceae</taxon>
        <taxon>Rugosibacter</taxon>
    </lineage>
</organism>
<dbReference type="SMART" id="SM00987">
    <property type="entry name" value="UreE_C"/>
    <property type="match status" value="1"/>
</dbReference>
<evidence type="ECO:0000313" key="2">
    <source>
        <dbReference type="EMBL" id="AJP48072.1"/>
    </source>
</evidence>
<dbReference type="InterPro" id="IPR005122">
    <property type="entry name" value="Uracil-DNA_glycosylase-like"/>
</dbReference>
<dbReference type="Pfam" id="PF03167">
    <property type="entry name" value="UDG"/>
    <property type="match status" value="1"/>
</dbReference>
<dbReference type="STRING" id="1565605.PG1C_05560"/>
<evidence type="ECO:0000259" key="1">
    <source>
        <dbReference type="SMART" id="SM00986"/>
    </source>
</evidence>
<dbReference type="Proteomes" id="UP000061603">
    <property type="component" value="Chromosome"/>
</dbReference>
<accession>A0A0C5IZ82</accession>
<dbReference type="RefSeq" id="WP_202636430.1">
    <property type="nucleotide sequence ID" value="NZ_CP010554.1"/>
</dbReference>
<feature type="domain" description="Uracil-DNA glycosylase-like" evidence="1">
    <location>
        <begin position="8"/>
        <end position="164"/>
    </location>
</feature>
<keyword evidence="3" id="KW-1185">Reference proteome</keyword>
<gene>
    <name evidence="2" type="ORF">PG1C_05560</name>
</gene>
<dbReference type="InterPro" id="IPR036895">
    <property type="entry name" value="Uracil-DNA_glycosylase-like_sf"/>
</dbReference>
<dbReference type="PATRIC" id="fig|1565605.3.peg.1167"/>
<dbReference type="Gene3D" id="3.40.470.10">
    <property type="entry name" value="Uracil-DNA glycosylase-like domain"/>
    <property type="match status" value="1"/>
</dbReference>
<dbReference type="KEGG" id="rbu:PG1C_05560"/>
<proteinExistence type="predicted"/>
<dbReference type="HOGENOM" id="CLU_094865_0_0_4"/>
<sequence length="182" mass="20378">MSRIQSFEPIETKNAEILILGSMPGRASLAAGQYYAHTQNAFWRIVSELLGFDDASPYPARIAALKSARIALWDVLQSCTRQGSLDARIDRDTEIANDFRTFFHTHKKITHVFFNGAKAEACFNRHVMREIETGPISYLRLPSTSPANASMSLAHKLRAWRVIVGAKQAMQAMQPTSILLDQ</sequence>
<dbReference type="SUPFAM" id="SSF52141">
    <property type="entry name" value="Uracil-DNA glycosylase-like"/>
    <property type="match status" value="1"/>
</dbReference>
<evidence type="ECO:0000313" key="3">
    <source>
        <dbReference type="Proteomes" id="UP000061603"/>
    </source>
</evidence>
<dbReference type="AlphaFoldDB" id="A0A0C5IZ82"/>
<dbReference type="SMART" id="SM00986">
    <property type="entry name" value="UDG"/>
    <property type="match status" value="1"/>
</dbReference>
<reference evidence="2 3" key="1">
    <citation type="journal article" date="2015" name="Genome Announc.">
        <title>Complete Genome Sequence of a Novel Bacterium within the Family Rhodocyclaceae That Degrades Polycyclic Aromatic Hydrocarbons.</title>
        <authorList>
            <person name="Singleton D.R."/>
            <person name="Dickey A.N."/>
            <person name="Scholl E.H."/>
            <person name="Wright F.A."/>
            <person name="Aitken M.D."/>
        </authorList>
    </citation>
    <scope>NUCLEOTIDE SEQUENCE [LARGE SCALE GENOMIC DNA]</scope>
    <source>
        <strain evidence="3">PG1-Ca6</strain>
    </source>
</reference>
<dbReference type="InterPro" id="IPR026353">
    <property type="entry name" value="Hypoxan-DNA_Glyclase"/>
</dbReference>
<dbReference type="EMBL" id="CP010554">
    <property type="protein sequence ID" value="AJP48072.1"/>
    <property type="molecule type" value="Genomic_DNA"/>
</dbReference>